<evidence type="ECO:0000313" key="4">
    <source>
        <dbReference type="Proteomes" id="UP001057998"/>
    </source>
</evidence>
<dbReference type="SUPFAM" id="SSF48452">
    <property type="entry name" value="TPR-like"/>
    <property type="match status" value="2"/>
</dbReference>
<evidence type="ECO:0000256" key="1">
    <source>
        <dbReference type="SAM" id="Coils"/>
    </source>
</evidence>
<protein>
    <submittedName>
        <fullName evidence="3">Tetratricopeptide repeat protein</fullName>
    </submittedName>
</protein>
<dbReference type="InterPro" id="IPR039340">
    <property type="entry name" value="Tfc4/TFIIIC-102/Sfc4"/>
</dbReference>
<feature type="signal peptide" evidence="2">
    <location>
        <begin position="1"/>
        <end position="20"/>
    </location>
</feature>
<reference evidence="3" key="1">
    <citation type="submission" date="2022-07" db="EMBL/GenBank/DDBJ databases">
        <title>Genome sequencing of Photobacterium atrarenae GJH2-4.</title>
        <authorList>
            <person name="Park S.-J."/>
        </authorList>
    </citation>
    <scope>NUCLEOTIDE SEQUENCE</scope>
    <source>
        <strain evidence="3">GJH2-4</strain>
    </source>
</reference>
<name>A0ABY5GKX4_9GAMM</name>
<evidence type="ECO:0000256" key="2">
    <source>
        <dbReference type="SAM" id="SignalP"/>
    </source>
</evidence>
<evidence type="ECO:0000313" key="3">
    <source>
        <dbReference type="EMBL" id="UTV29897.1"/>
    </source>
</evidence>
<feature type="chain" id="PRO_5045306921" evidence="2">
    <location>
        <begin position="21"/>
        <end position="387"/>
    </location>
</feature>
<dbReference type="PANTHER" id="PTHR23082:SF0">
    <property type="entry name" value="GENERAL TRANSCRIPTION FACTOR 3C POLYPEPTIDE 3"/>
    <property type="match status" value="1"/>
</dbReference>
<sequence>MMKKFLLLLALAIPSGVVHAELTQFTANKVQRAHNLQQEDKLPEAIELLAGLNPAKAYDKAFVKRMLGVFYWQQGSIKPAIDNLADAVDSGLLKDEQAWTTQRMLADILLTDAQYKRALPHYYQLTKNIPEQQQPESLWLRIAQSHYQLGEWQPVLKAVQVYQRYVKQPDVPILSMKLGAQLQLERWKSALPTLQSLIALEPDHLAWWQQMAGLQLRLGRTKNALETLALAKRQGVALTQQNLTTLAQLYAQQGIPERAAIIYSQLDGANNDAELMSMQAMYWQQAKEWDHAISAWKIAAKLDDRHRWALAQLLLQEGQFDQALAQLDKVKQKASKAEVELARVQAYYKMKDYEKAIIHAKQANNIQSSATSKSWIKYLNQMREMDG</sequence>
<dbReference type="Pfam" id="PF14559">
    <property type="entry name" value="TPR_19"/>
    <property type="match status" value="1"/>
</dbReference>
<gene>
    <name evidence="3" type="ORF">NNL38_23120</name>
</gene>
<dbReference type="PANTHER" id="PTHR23082">
    <property type="entry name" value="TRANSCRIPTION INITIATION FACTOR IIIC TFIIIC , POLYPEPTIDE 3-RELATED"/>
    <property type="match status" value="1"/>
</dbReference>
<dbReference type="InterPro" id="IPR011990">
    <property type="entry name" value="TPR-like_helical_dom_sf"/>
</dbReference>
<proteinExistence type="predicted"/>
<keyword evidence="1" id="KW-0175">Coiled coil</keyword>
<dbReference type="Proteomes" id="UP001057998">
    <property type="component" value="Chromosome 2"/>
</dbReference>
<keyword evidence="2" id="KW-0732">Signal</keyword>
<dbReference type="EMBL" id="CP101509">
    <property type="protein sequence ID" value="UTV29897.1"/>
    <property type="molecule type" value="Genomic_DNA"/>
</dbReference>
<keyword evidence="4" id="KW-1185">Reference proteome</keyword>
<accession>A0ABY5GKX4</accession>
<dbReference type="Gene3D" id="1.25.40.10">
    <property type="entry name" value="Tetratricopeptide repeat domain"/>
    <property type="match status" value="2"/>
</dbReference>
<organism evidence="3 4">
    <name type="scientific">Photobacterium atrarenae</name>
    <dbReference type="NCBI Taxonomy" id="865757"/>
    <lineage>
        <taxon>Bacteria</taxon>
        <taxon>Pseudomonadati</taxon>
        <taxon>Pseudomonadota</taxon>
        <taxon>Gammaproteobacteria</taxon>
        <taxon>Vibrionales</taxon>
        <taxon>Vibrionaceae</taxon>
        <taxon>Photobacterium</taxon>
    </lineage>
</organism>
<feature type="coiled-coil region" evidence="1">
    <location>
        <begin position="320"/>
        <end position="347"/>
    </location>
</feature>